<proteinExistence type="predicted"/>
<reference evidence="2" key="1">
    <citation type="submission" date="2016-11" db="EMBL/GenBank/DDBJ databases">
        <authorList>
            <person name="Jaros S."/>
            <person name="Januszkiewicz K."/>
            <person name="Wedrychowicz H."/>
        </authorList>
    </citation>
    <scope>NUCLEOTIDE SEQUENCE [LARGE SCALE GENOMIC DNA]</scope>
    <source>
        <strain evidence="2">DSM 19729</strain>
    </source>
</reference>
<organism evidence="2 3">
    <name type="scientific">Flavobacterium granuli</name>
    <dbReference type="NCBI Taxonomy" id="280093"/>
    <lineage>
        <taxon>Bacteria</taxon>
        <taxon>Pseudomonadati</taxon>
        <taxon>Bacteroidota</taxon>
        <taxon>Flavobacteriia</taxon>
        <taxon>Flavobacteriales</taxon>
        <taxon>Flavobacteriaceae</taxon>
        <taxon>Flavobacterium</taxon>
    </lineage>
</organism>
<gene>
    <name evidence="1" type="ORF">BC624_11174</name>
    <name evidence="2" type="ORF">SAMN05443373_11374</name>
</gene>
<dbReference type="AlphaFoldDB" id="A0A1M5T510"/>
<dbReference type="Proteomes" id="UP000184384">
    <property type="component" value="Unassembled WGS sequence"/>
</dbReference>
<sequence length="83" mass="10011">MSEYNNPYDVINSFECLYYLLELDKLMMLLYENVLVCLSAETRIIMNRHLTHCRKHTSSNWMMIGHIRTLKEKIYSKTRCCNE</sequence>
<reference evidence="1 4" key="3">
    <citation type="submission" date="2018-03" db="EMBL/GenBank/DDBJ databases">
        <title>Genomic Encyclopedia of Archaeal and Bacterial Type Strains, Phase II (KMG-II): from individual species to whole genera.</title>
        <authorList>
            <person name="Goeker M."/>
        </authorList>
    </citation>
    <scope>NUCLEOTIDE SEQUENCE [LARGE SCALE GENOMIC DNA]</scope>
    <source>
        <strain evidence="1 4">DSM 17797</strain>
    </source>
</reference>
<name>A0A1M5T510_9FLAO</name>
<dbReference type="EMBL" id="PVUB01000011">
    <property type="protein sequence ID" value="PRZ20698.1"/>
    <property type="molecule type" value="Genomic_DNA"/>
</dbReference>
<dbReference type="EMBL" id="FQWO01000013">
    <property type="protein sequence ID" value="SHH45851.1"/>
    <property type="molecule type" value="Genomic_DNA"/>
</dbReference>
<protein>
    <submittedName>
        <fullName evidence="2">Uncharacterized protein</fullName>
    </submittedName>
</protein>
<keyword evidence="4" id="KW-1185">Reference proteome</keyword>
<evidence type="ECO:0000313" key="2">
    <source>
        <dbReference type="EMBL" id="SHH45851.1"/>
    </source>
</evidence>
<reference evidence="3" key="2">
    <citation type="submission" date="2016-11" db="EMBL/GenBank/DDBJ databases">
        <authorList>
            <person name="Varghese N."/>
            <person name="Submissions S."/>
        </authorList>
    </citation>
    <scope>NUCLEOTIDE SEQUENCE [LARGE SCALE GENOMIC DNA]</scope>
    <source>
        <strain evidence="3">DSM 19729</strain>
    </source>
</reference>
<evidence type="ECO:0000313" key="1">
    <source>
        <dbReference type="EMBL" id="PRZ20698.1"/>
    </source>
</evidence>
<dbReference type="Proteomes" id="UP000237771">
    <property type="component" value="Unassembled WGS sequence"/>
</dbReference>
<evidence type="ECO:0000313" key="4">
    <source>
        <dbReference type="Proteomes" id="UP000237771"/>
    </source>
</evidence>
<evidence type="ECO:0000313" key="3">
    <source>
        <dbReference type="Proteomes" id="UP000184384"/>
    </source>
</evidence>
<accession>A0A1M5T510</accession>